<proteinExistence type="predicted"/>
<dbReference type="SUPFAM" id="SSF53474">
    <property type="entry name" value="alpha/beta-Hydrolases"/>
    <property type="match status" value="1"/>
</dbReference>
<dbReference type="EMBL" id="CP116394">
    <property type="protein sequence ID" value="WCE46005.1"/>
    <property type="molecule type" value="Genomic_DNA"/>
</dbReference>
<accession>A0AB38XNS5</accession>
<dbReference type="AlphaFoldDB" id="A0AB38XNS5"/>
<dbReference type="Gene3D" id="3.40.50.1820">
    <property type="entry name" value="alpha/beta hydrolase"/>
    <property type="match status" value="1"/>
</dbReference>
<dbReference type="RefSeq" id="WP_239659968.1">
    <property type="nucleotide sequence ID" value="NZ_CP116394.1"/>
</dbReference>
<name>A0AB38XNS5_9ACTO</name>
<dbReference type="PRINTS" id="PR00111">
    <property type="entry name" value="ABHYDROLASE"/>
</dbReference>
<dbReference type="GO" id="GO:0016787">
    <property type="term" value="F:hydrolase activity"/>
    <property type="evidence" value="ECO:0007669"/>
    <property type="project" value="UniProtKB-KW"/>
</dbReference>
<dbReference type="PRINTS" id="PR00412">
    <property type="entry name" value="EPOXHYDRLASE"/>
</dbReference>
<protein>
    <submittedName>
        <fullName evidence="3">Alpha/beta hydrolase</fullName>
    </submittedName>
</protein>
<sequence>MKIEDSLPSGLIRPEGPWIHRNINANGARFHVVQAGPSSSHAVLLLHGFPQYWWAMRAQLEALAAAGYNAVAMDLRGFGGSDRQPSGYDVATLTKDCIGVLTSLGISKAILVGQGIGGTLAWAAPAVAPRQVAAIVTLGAPHPLATRSLRGRAFTGGAAQYLFLQLPWLPERALRSGSLVHALMRSWAAAENRDLVNDLADRYASLFTNPFAATAALAYLRQTRKLIGAQRDLLRHRVSVPVLSLQGQVDPIMPGQAFARDAHYVAGPLTQRAIVGAGHFLSEEAPAAVNAALLSFLQELDWPTGSSLQPGK</sequence>
<evidence type="ECO:0000259" key="2">
    <source>
        <dbReference type="Pfam" id="PF00561"/>
    </source>
</evidence>
<dbReference type="Proteomes" id="UP001211044">
    <property type="component" value="Chromosome"/>
</dbReference>
<gene>
    <name evidence="3" type="ORF">PIG85_10230</name>
</gene>
<evidence type="ECO:0000256" key="1">
    <source>
        <dbReference type="ARBA" id="ARBA00022801"/>
    </source>
</evidence>
<evidence type="ECO:0000313" key="4">
    <source>
        <dbReference type="Proteomes" id="UP001211044"/>
    </source>
</evidence>
<dbReference type="PANTHER" id="PTHR43329">
    <property type="entry name" value="EPOXIDE HYDROLASE"/>
    <property type="match status" value="1"/>
</dbReference>
<feature type="domain" description="AB hydrolase-1" evidence="2">
    <location>
        <begin position="42"/>
        <end position="286"/>
    </location>
</feature>
<dbReference type="KEGG" id="wne:PIG85_10230"/>
<dbReference type="InterPro" id="IPR029058">
    <property type="entry name" value="AB_hydrolase_fold"/>
</dbReference>
<keyword evidence="1 3" id="KW-0378">Hydrolase</keyword>
<reference evidence="3" key="1">
    <citation type="submission" date="2023-01" db="EMBL/GenBank/DDBJ databases">
        <title>Comparative Genomic Analysis of the Clinically-Derived Winkia Strain NY0527 Provides Evidence into the Taxonomic Reassignment of Winkia neuii and Characterizes Their Virulence Traits.</title>
        <authorList>
            <person name="Cai X."/>
            <person name="Peng Y."/>
            <person name="Li M."/>
            <person name="Qiu Y."/>
            <person name="Wang Y."/>
            <person name="Xu L."/>
            <person name="Hou Q."/>
        </authorList>
    </citation>
    <scope>NUCLEOTIDE SEQUENCE</scope>
    <source>
        <strain evidence="3">NY0527</strain>
    </source>
</reference>
<dbReference type="Pfam" id="PF00561">
    <property type="entry name" value="Abhydrolase_1"/>
    <property type="match status" value="1"/>
</dbReference>
<evidence type="ECO:0000313" key="3">
    <source>
        <dbReference type="EMBL" id="WCE46005.1"/>
    </source>
</evidence>
<organism evidence="3 4">
    <name type="scientific">Winkia neuii subsp. anitrata</name>
    <dbReference type="NCBI Taxonomy" id="29318"/>
    <lineage>
        <taxon>Bacteria</taxon>
        <taxon>Bacillati</taxon>
        <taxon>Actinomycetota</taxon>
        <taxon>Actinomycetes</taxon>
        <taxon>Actinomycetales</taxon>
        <taxon>Actinomycetaceae</taxon>
        <taxon>Winkia</taxon>
    </lineage>
</organism>
<dbReference type="InterPro" id="IPR000639">
    <property type="entry name" value="Epox_hydrolase-like"/>
</dbReference>
<dbReference type="InterPro" id="IPR000073">
    <property type="entry name" value="AB_hydrolase_1"/>
</dbReference>